<dbReference type="AlphaFoldDB" id="A0A6A4SDP6"/>
<evidence type="ECO:0000313" key="3">
    <source>
        <dbReference type="Proteomes" id="UP000438429"/>
    </source>
</evidence>
<protein>
    <submittedName>
        <fullName evidence="2">Uncharacterized protein</fullName>
    </submittedName>
</protein>
<dbReference type="Proteomes" id="UP000438429">
    <property type="component" value="Unassembled WGS sequence"/>
</dbReference>
<gene>
    <name evidence="2" type="ORF">F2P81_019015</name>
</gene>
<reference evidence="2 3" key="1">
    <citation type="submission" date="2019-06" db="EMBL/GenBank/DDBJ databases">
        <title>Draft genomes of female and male turbot (Scophthalmus maximus).</title>
        <authorList>
            <person name="Xu H."/>
            <person name="Xu X.-W."/>
            <person name="Shao C."/>
            <person name="Chen S."/>
        </authorList>
    </citation>
    <scope>NUCLEOTIDE SEQUENCE [LARGE SCALE GENOMIC DNA]</scope>
    <source>
        <strain evidence="2">Ysfricsl-2016a</strain>
        <tissue evidence="2">Blood</tissue>
    </source>
</reference>
<accession>A0A6A4SDP6</accession>
<evidence type="ECO:0000256" key="1">
    <source>
        <dbReference type="SAM" id="MobiDB-lite"/>
    </source>
</evidence>
<feature type="compositionally biased region" description="Polar residues" evidence="1">
    <location>
        <begin position="247"/>
        <end position="258"/>
    </location>
</feature>
<sequence>MPNRAVSHLLSKGPFCYLTPQGLMNTSAPVLPLNLARSPPPTTNQTRALLCRRQNPSVGFYIGQIGAGTLNNTEFLELASRRGSGISSDSSITSTQSHGREPPLYFCGRGGIMCSRRKEKHADTSLFVQYRIEVRDKRRGQAVMAAASKVPMSEANSKKSSCLEPGRVSLSPPIHIVPGEDTARVKPRATIRPPPGKTVFRRNHRCDFSHKTAVKWISPRTRWNFGPREPNRSQHISARSVQKRAHSSGNCGNDNAQQ</sequence>
<name>A0A6A4SDP6_SCOMX</name>
<dbReference type="EMBL" id="VEVO01000016">
    <property type="protein sequence ID" value="KAF0029910.1"/>
    <property type="molecule type" value="Genomic_DNA"/>
</dbReference>
<comment type="caution">
    <text evidence="2">The sequence shown here is derived from an EMBL/GenBank/DDBJ whole genome shotgun (WGS) entry which is preliminary data.</text>
</comment>
<organism evidence="2 3">
    <name type="scientific">Scophthalmus maximus</name>
    <name type="common">Turbot</name>
    <name type="synonym">Psetta maxima</name>
    <dbReference type="NCBI Taxonomy" id="52904"/>
    <lineage>
        <taxon>Eukaryota</taxon>
        <taxon>Metazoa</taxon>
        <taxon>Chordata</taxon>
        <taxon>Craniata</taxon>
        <taxon>Vertebrata</taxon>
        <taxon>Euteleostomi</taxon>
        <taxon>Actinopterygii</taxon>
        <taxon>Neopterygii</taxon>
        <taxon>Teleostei</taxon>
        <taxon>Neoteleostei</taxon>
        <taxon>Acanthomorphata</taxon>
        <taxon>Carangaria</taxon>
        <taxon>Pleuronectiformes</taxon>
        <taxon>Pleuronectoidei</taxon>
        <taxon>Scophthalmidae</taxon>
        <taxon>Scophthalmus</taxon>
    </lineage>
</organism>
<feature type="region of interest" description="Disordered" evidence="1">
    <location>
        <begin position="224"/>
        <end position="258"/>
    </location>
</feature>
<evidence type="ECO:0000313" key="2">
    <source>
        <dbReference type="EMBL" id="KAF0029910.1"/>
    </source>
</evidence>
<proteinExistence type="predicted"/>